<feature type="repeat" description="PPR" evidence="3">
    <location>
        <begin position="142"/>
        <end position="176"/>
    </location>
</feature>
<evidence type="ECO:0000256" key="2">
    <source>
        <dbReference type="ARBA" id="ARBA00022737"/>
    </source>
</evidence>
<reference evidence="5 6" key="1">
    <citation type="submission" date="2019-06" db="EMBL/GenBank/DDBJ databases">
        <title>A chromosomal-level reference genome of Carpinus fangiana (Coryloideae, Betulaceae).</title>
        <authorList>
            <person name="Yang X."/>
            <person name="Wang Z."/>
            <person name="Zhang L."/>
            <person name="Hao G."/>
            <person name="Liu J."/>
            <person name="Yang Y."/>
        </authorList>
    </citation>
    <scope>NUCLEOTIDE SEQUENCE [LARGE SCALE GENOMIC DNA]</scope>
    <source>
        <strain evidence="5">Cfa_2016G</strain>
        <tissue evidence="5">Leaf</tissue>
    </source>
</reference>
<feature type="region of interest" description="Disordered" evidence="4">
    <location>
        <begin position="102"/>
        <end position="130"/>
    </location>
</feature>
<dbReference type="PANTHER" id="PTHR47941">
    <property type="entry name" value="PENTATRICOPEPTIDE REPEAT-CONTAINING PROTEIN 3, MITOCHONDRIAL"/>
    <property type="match status" value="1"/>
</dbReference>
<dbReference type="EMBL" id="CM017322">
    <property type="protein sequence ID" value="KAE8008949.1"/>
    <property type="molecule type" value="Genomic_DNA"/>
</dbReference>
<feature type="repeat" description="PPR" evidence="3">
    <location>
        <begin position="177"/>
        <end position="211"/>
    </location>
</feature>
<feature type="repeat" description="PPR" evidence="3">
    <location>
        <begin position="212"/>
        <end position="246"/>
    </location>
</feature>
<proteinExistence type="inferred from homology"/>
<keyword evidence="6" id="KW-1185">Reference proteome</keyword>
<dbReference type="AlphaFoldDB" id="A0A5N6QSG3"/>
<evidence type="ECO:0000256" key="1">
    <source>
        <dbReference type="ARBA" id="ARBA00007626"/>
    </source>
</evidence>
<evidence type="ECO:0000313" key="6">
    <source>
        <dbReference type="Proteomes" id="UP000327013"/>
    </source>
</evidence>
<keyword evidence="2" id="KW-0677">Repeat</keyword>
<protein>
    <recommendedName>
        <fullName evidence="7">Pentacotripeptide-repeat region of PRORP domain-containing protein</fullName>
    </recommendedName>
</protein>
<feature type="region of interest" description="Disordered" evidence="4">
    <location>
        <begin position="33"/>
        <end position="80"/>
    </location>
</feature>
<name>A0A5N6QSG3_9ROSI</name>
<feature type="compositionally biased region" description="Basic and acidic residues" evidence="4">
    <location>
        <begin position="40"/>
        <end position="50"/>
    </location>
</feature>
<gene>
    <name evidence="5" type="ORF">FH972_005407</name>
</gene>
<feature type="compositionally biased region" description="Basic and acidic residues" evidence="4">
    <location>
        <begin position="105"/>
        <end position="117"/>
    </location>
</feature>
<dbReference type="Proteomes" id="UP000327013">
    <property type="component" value="Chromosome 2"/>
</dbReference>
<dbReference type="PROSITE" id="PS51375">
    <property type="entry name" value="PPR"/>
    <property type="match status" value="3"/>
</dbReference>
<evidence type="ECO:0000256" key="3">
    <source>
        <dbReference type="PROSITE-ProRule" id="PRU00708"/>
    </source>
</evidence>
<evidence type="ECO:0000313" key="5">
    <source>
        <dbReference type="EMBL" id="KAE8008949.1"/>
    </source>
</evidence>
<dbReference type="InterPro" id="IPR002885">
    <property type="entry name" value="PPR_rpt"/>
</dbReference>
<evidence type="ECO:0000256" key="4">
    <source>
        <dbReference type="SAM" id="MobiDB-lite"/>
    </source>
</evidence>
<dbReference type="Pfam" id="PF01535">
    <property type="entry name" value="PPR"/>
    <property type="match status" value="1"/>
</dbReference>
<dbReference type="OrthoDB" id="185373at2759"/>
<evidence type="ECO:0008006" key="7">
    <source>
        <dbReference type="Google" id="ProtNLM"/>
    </source>
</evidence>
<sequence length="315" mass="35213">MAALQVRSRISKLVSKPLPCWWRICRLSSSSLEDAGGVRGRFDDDGDKNSRRNSHQQRPPEPIPNRPLRGPANPKFDNNRRLSAANNKADFEFLDKLKLGVGAKQEPKEEKEGEVKAETSPSPPPPPQEAEEIFRKLKETGLIPNAVAMLDGLCKDGLVQEAMKLFGLMREKGTIPEVVIYTAVVEGFCKAQKFDDAKRIFRKMQSNGISPNAVSYSVLIQGFYQCDHLDDAVAFCVEMLEAGHSPNVQTFLGLVTRLCSSKGVEEARSVIATLTQKGFFINNKAIKEYVEKKPAHPHVWEAIFGNETQEKPFRF</sequence>
<comment type="similarity">
    <text evidence="1">Belongs to the PPR family. P subfamily.</text>
</comment>
<organism evidence="5 6">
    <name type="scientific">Carpinus fangiana</name>
    <dbReference type="NCBI Taxonomy" id="176857"/>
    <lineage>
        <taxon>Eukaryota</taxon>
        <taxon>Viridiplantae</taxon>
        <taxon>Streptophyta</taxon>
        <taxon>Embryophyta</taxon>
        <taxon>Tracheophyta</taxon>
        <taxon>Spermatophyta</taxon>
        <taxon>Magnoliopsida</taxon>
        <taxon>eudicotyledons</taxon>
        <taxon>Gunneridae</taxon>
        <taxon>Pentapetalae</taxon>
        <taxon>rosids</taxon>
        <taxon>fabids</taxon>
        <taxon>Fagales</taxon>
        <taxon>Betulaceae</taxon>
        <taxon>Carpinus</taxon>
    </lineage>
</organism>
<dbReference type="Gene3D" id="1.25.40.10">
    <property type="entry name" value="Tetratricopeptide repeat domain"/>
    <property type="match status" value="1"/>
</dbReference>
<dbReference type="NCBIfam" id="TIGR00756">
    <property type="entry name" value="PPR"/>
    <property type="match status" value="3"/>
</dbReference>
<accession>A0A5N6QSG3</accession>
<dbReference type="Pfam" id="PF13041">
    <property type="entry name" value="PPR_2"/>
    <property type="match status" value="1"/>
</dbReference>
<dbReference type="InterPro" id="IPR011990">
    <property type="entry name" value="TPR-like_helical_dom_sf"/>
</dbReference>